<dbReference type="GO" id="GO:0010468">
    <property type="term" value="P:regulation of gene expression"/>
    <property type="evidence" value="ECO:0007669"/>
    <property type="project" value="TreeGrafter"/>
</dbReference>
<dbReference type="InterPro" id="IPR003347">
    <property type="entry name" value="JmjC_dom"/>
</dbReference>
<gene>
    <name evidence="2" type="ORF">A2U01_0003005</name>
</gene>
<feature type="domain" description="JmjC" evidence="1">
    <location>
        <begin position="1"/>
        <end position="46"/>
    </location>
</feature>
<keyword evidence="2" id="KW-0808">Transferase</keyword>
<dbReference type="GO" id="GO:0005634">
    <property type="term" value="C:nucleus"/>
    <property type="evidence" value="ECO:0007669"/>
    <property type="project" value="TreeGrafter"/>
</dbReference>
<dbReference type="EMBL" id="LXQA010003353">
    <property type="protein sequence ID" value="MCH82205.1"/>
    <property type="molecule type" value="Genomic_DNA"/>
</dbReference>
<dbReference type="AlphaFoldDB" id="A0A392M4F5"/>
<dbReference type="GO" id="GO:0008168">
    <property type="term" value="F:methyltransferase activity"/>
    <property type="evidence" value="ECO:0007669"/>
    <property type="project" value="UniProtKB-KW"/>
</dbReference>
<dbReference type="Proteomes" id="UP000265520">
    <property type="component" value="Unassembled WGS sequence"/>
</dbReference>
<dbReference type="SUPFAM" id="SSF51197">
    <property type="entry name" value="Clavaminate synthase-like"/>
    <property type="match status" value="1"/>
</dbReference>
<dbReference type="GO" id="GO:0032259">
    <property type="term" value="P:methylation"/>
    <property type="evidence" value="ECO:0007669"/>
    <property type="project" value="UniProtKB-KW"/>
</dbReference>
<accession>A0A392M4F5</accession>
<dbReference type="PROSITE" id="PS51184">
    <property type="entry name" value="JMJC"/>
    <property type="match status" value="1"/>
</dbReference>
<comment type="caution">
    <text evidence="2">The sequence shown here is derived from an EMBL/GenBank/DDBJ whole genome shotgun (WGS) entry which is preliminary data.</text>
</comment>
<dbReference type="GO" id="GO:0032452">
    <property type="term" value="F:histone demethylase activity"/>
    <property type="evidence" value="ECO:0007669"/>
    <property type="project" value="TreeGrafter"/>
</dbReference>
<organism evidence="2 3">
    <name type="scientific">Trifolium medium</name>
    <dbReference type="NCBI Taxonomy" id="97028"/>
    <lineage>
        <taxon>Eukaryota</taxon>
        <taxon>Viridiplantae</taxon>
        <taxon>Streptophyta</taxon>
        <taxon>Embryophyta</taxon>
        <taxon>Tracheophyta</taxon>
        <taxon>Spermatophyta</taxon>
        <taxon>Magnoliopsida</taxon>
        <taxon>eudicotyledons</taxon>
        <taxon>Gunneridae</taxon>
        <taxon>Pentapetalae</taxon>
        <taxon>rosids</taxon>
        <taxon>fabids</taxon>
        <taxon>Fabales</taxon>
        <taxon>Fabaceae</taxon>
        <taxon>Papilionoideae</taxon>
        <taxon>50 kb inversion clade</taxon>
        <taxon>NPAAA clade</taxon>
        <taxon>Hologalegina</taxon>
        <taxon>IRL clade</taxon>
        <taxon>Trifolieae</taxon>
        <taxon>Trifolium</taxon>
    </lineage>
</organism>
<dbReference type="GO" id="GO:0000785">
    <property type="term" value="C:chromatin"/>
    <property type="evidence" value="ECO:0007669"/>
    <property type="project" value="TreeGrafter"/>
</dbReference>
<evidence type="ECO:0000313" key="3">
    <source>
        <dbReference type="Proteomes" id="UP000265520"/>
    </source>
</evidence>
<keyword evidence="2" id="KW-0489">Methyltransferase</keyword>
<dbReference type="Pfam" id="PF02373">
    <property type="entry name" value="JmjC"/>
    <property type="match status" value="1"/>
</dbReference>
<name>A0A392M4F5_9FABA</name>
<dbReference type="Gene3D" id="2.60.120.650">
    <property type="entry name" value="Cupin"/>
    <property type="match status" value="1"/>
</dbReference>
<proteinExistence type="predicted"/>
<dbReference type="PANTHER" id="PTHR10694:SF133">
    <property type="entry name" value="LYSINE-SPECIFIC DEMETHYLASE JMJ17"/>
    <property type="match status" value="1"/>
</dbReference>
<keyword evidence="3" id="KW-1185">Reference proteome</keyword>
<dbReference type="InterPro" id="IPR004198">
    <property type="entry name" value="Znf_C5HC2"/>
</dbReference>
<dbReference type="Pfam" id="PF02928">
    <property type="entry name" value="zf-C5HC2"/>
    <property type="match status" value="1"/>
</dbReference>
<sequence>EPGNFVITFPRSYHGGFNLGLNCAEAVNFAPADWLPHGSFGADLYKRFHKTAVLSHEELLCVVAQYGEVDSRGSSYLKAELLTIIDREKSWREKLWKNGIVKSSRLAPRKCPQYVGTEEDPACIICQQYLYLSAVVCSCRPSSFVCLEVNECD</sequence>
<dbReference type="PANTHER" id="PTHR10694">
    <property type="entry name" value="LYSINE-SPECIFIC DEMETHYLASE"/>
    <property type="match status" value="1"/>
</dbReference>
<evidence type="ECO:0000259" key="1">
    <source>
        <dbReference type="PROSITE" id="PS51184"/>
    </source>
</evidence>
<reference evidence="2 3" key="1">
    <citation type="journal article" date="2018" name="Front. Plant Sci.">
        <title>Red Clover (Trifolium pratense) and Zigzag Clover (T. medium) - A Picture of Genomic Similarities and Differences.</title>
        <authorList>
            <person name="Dluhosova J."/>
            <person name="Istvanek J."/>
            <person name="Nedelnik J."/>
            <person name="Repkova J."/>
        </authorList>
    </citation>
    <scope>NUCLEOTIDE SEQUENCE [LARGE SCALE GENOMIC DNA]</scope>
    <source>
        <strain evidence="3">cv. 10/8</strain>
        <tissue evidence="2">Leaf</tissue>
    </source>
</reference>
<protein>
    <submittedName>
        <fullName evidence="2">Lysine-specific demethylase 5D</fullName>
    </submittedName>
</protein>
<evidence type="ECO:0000313" key="2">
    <source>
        <dbReference type="EMBL" id="MCH82205.1"/>
    </source>
</evidence>
<feature type="non-terminal residue" evidence="2">
    <location>
        <position position="1"/>
    </location>
</feature>